<evidence type="ECO:0000313" key="2">
    <source>
        <dbReference type="Proteomes" id="UP001055879"/>
    </source>
</evidence>
<protein>
    <submittedName>
        <fullName evidence="1">Uncharacterized protein</fullName>
    </submittedName>
</protein>
<name>A0ACB9BH59_ARCLA</name>
<reference evidence="2" key="1">
    <citation type="journal article" date="2022" name="Mol. Ecol. Resour.">
        <title>The genomes of chicory, endive, great burdock and yacon provide insights into Asteraceae palaeo-polyploidization history and plant inulin production.</title>
        <authorList>
            <person name="Fan W."/>
            <person name="Wang S."/>
            <person name="Wang H."/>
            <person name="Wang A."/>
            <person name="Jiang F."/>
            <person name="Liu H."/>
            <person name="Zhao H."/>
            <person name="Xu D."/>
            <person name="Zhang Y."/>
        </authorList>
    </citation>
    <scope>NUCLEOTIDE SEQUENCE [LARGE SCALE GENOMIC DNA]</scope>
    <source>
        <strain evidence="2">cv. Niubang</strain>
    </source>
</reference>
<proteinExistence type="predicted"/>
<comment type="caution">
    <text evidence="1">The sequence shown here is derived from an EMBL/GenBank/DDBJ whole genome shotgun (WGS) entry which is preliminary data.</text>
</comment>
<keyword evidence="2" id="KW-1185">Reference proteome</keyword>
<organism evidence="1 2">
    <name type="scientific">Arctium lappa</name>
    <name type="common">Greater burdock</name>
    <name type="synonym">Lappa major</name>
    <dbReference type="NCBI Taxonomy" id="4217"/>
    <lineage>
        <taxon>Eukaryota</taxon>
        <taxon>Viridiplantae</taxon>
        <taxon>Streptophyta</taxon>
        <taxon>Embryophyta</taxon>
        <taxon>Tracheophyta</taxon>
        <taxon>Spermatophyta</taxon>
        <taxon>Magnoliopsida</taxon>
        <taxon>eudicotyledons</taxon>
        <taxon>Gunneridae</taxon>
        <taxon>Pentapetalae</taxon>
        <taxon>asterids</taxon>
        <taxon>campanulids</taxon>
        <taxon>Asterales</taxon>
        <taxon>Asteraceae</taxon>
        <taxon>Carduoideae</taxon>
        <taxon>Cardueae</taxon>
        <taxon>Arctiinae</taxon>
        <taxon>Arctium</taxon>
    </lineage>
</organism>
<dbReference type="Proteomes" id="UP001055879">
    <property type="component" value="Linkage Group LG06"/>
</dbReference>
<dbReference type="EMBL" id="CM042052">
    <property type="protein sequence ID" value="KAI3720010.1"/>
    <property type="molecule type" value="Genomic_DNA"/>
</dbReference>
<evidence type="ECO:0000313" key="1">
    <source>
        <dbReference type="EMBL" id="KAI3720010.1"/>
    </source>
</evidence>
<accession>A0ACB9BH59</accession>
<reference evidence="1 2" key="2">
    <citation type="journal article" date="2022" name="Mol. Ecol. Resour.">
        <title>The genomes of chicory, endive, great burdock and yacon provide insights into Asteraceae paleo-polyploidization history and plant inulin production.</title>
        <authorList>
            <person name="Fan W."/>
            <person name="Wang S."/>
            <person name="Wang H."/>
            <person name="Wang A."/>
            <person name="Jiang F."/>
            <person name="Liu H."/>
            <person name="Zhao H."/>
            <person name="Xu D."/>
            <person name="Zhang Y."/>
        </authorList>
    </citation>
    <scope>NUCLEOTIDE SEQUENCE [LARGE SCALE GENOMIC DNA]</scope>
    <source>
        <strain evidence="2">cv. Niubang</strain>
    </source>
</reference>
<sequence length="572" mass="65373">MFSLDGSFSRPPQTMDGFLGAGDALRMNLKTISDVHLHKMNQRTTEFLWVGSAWTCRKKRKHYEAYSRSGVRISVHDFVYVLAEEGKRLVAYLDDLYEDSRGNKMAVVRWFHKVDEVGLDLPHSYNDKEIFFSLCLQDLSIECIDGLATVLSPQHYDNFLKVDAHTQLDPFVCRNQFDNEVVKPFDITQVKGYWKQNIHKFMSLTTSNGCLKLPSTDVTKLGSSHPDAVGIRPRKRLRRLVDTDMHPMPPTIREADVSGPRDGEFNSKRTLAEYASMQKHQYTIGSEIEVLSQDSGIRGIWFRAVVIKKHKDKLKVRYQDIKDAADESINLEEWILSSRVATPDHLGIRHCGRMTIRPSRLCKNSDVSFVDVGCIVDAWLHDGWWEGIVIHKESDDKIHVYFPGEKQRSIMGCKDLRYSEEWLGDRWKQMKSRPDLLGSISCATETNSQTTKSHDNLSSLTGTIHDKELSSGLKDNPLENSVVGRDFEVVDHEAFLTHLNWKWSAKKRHGRNPSHRLQHDASNANDLVAAETRKRDRLPMVKVSHVKCKFTCESSLFRASVASPLTSLAMSR</sequence>
<gene>
    <name evidence="1" type="ORF">L6452_20917</name>
</gene>